<keyword evidence="3" id="KW-1185">Reference proteome</keyword>
<reference evidence="2" key="1">
    <citation type="submission" date="2019-09" db="EMBL/GenBank/DDBJ databases">
        <title>Draft genome information of white flower Hibiscus syriacus.</title>
        <authorList>
            <person name="Kim Y.-M."/>
        </authorList>
    </citation>
    <scope>NUCLEOTIDE SEQUENCE [LARGE SCALE GENOMIC DNA]</scope>
    <source>
        <strain evidence="2">YM2019G1</strain>
    </source>
</reference>
<protein>
    <submittedName>
        <fullName evidence="2">Uncharacterized protein</fullName>
    </submittedName>
</protein>
<gene>
    <name evidence="2" type="ORF">F3Y22_tig00110676pilonHSYRG00126</name>
</gene>
<feature type="region of interest" description="Disordered" evidence="1">
    <location>
        <begin position="1"/>
        <end position="49"/>
    </location>
</feature>
<feature type="compositionally biased region" description="Basic and acidic residues" evidence="1">
    <location>
        <begin position="9"/>
        <end position="40"/>
    </location>
</feature>
<dbReference type="EMBL" id="VEPZ02001069">
    <property type="protein sequence ID" value="KAE8696151.1"/>
    <property type="molecule type" value="Genomic_DNA"/>
</dbReference>
<accession>A0A6A2ZVY5</accession>
<dbReference type="AlphaFoldDB" id="A0A6A2ZVY5"/>
<sequence length="137" mass="15428">MGCGISKFDNPKGGDASHRSDERDRFHSSREEACTDKESSNEEDLYDGDDGISYLRSPSFRVYCVPSQLDDGITEGDSTPEEIKDDQKMVAKNFKKKMRLLESEIFKRSTLPFIELPPKVFVGSVDRVVVLGGWTVE</sequence>
<evidence type="ECO:0000313" key="3">
    <source>
        <dbReference type="Proteomes" id="UP000436088"/>
    </source>
</evidence>
<evidence type="ECO:0000256" key="1">
    <source>
        <dbReference type="SAM" id="MobiDB-lite"/>
    </source>
</evidence>
<proteinExistence type="predicted"/>
<evidence type="ECO:0000313" key="2">
    <source>
        <dbReference type="EMBL" id="KAE8696151.1"/>
    </source>
</evidence>
<organism evidence="2 3">
    <name type="scientific">Hibiscus syriacus</name>
    <name type="common">Rose of Sharon</name>
    <dbReference type="NCBI Taxonomy" id="106335"/>
    <lineage>
        <taxon>Eukaryota</taxon>
        <taxon>Viridiplantae</taxon>
        <taxon>Streptophyta</taxon>
        <taxon>Embryophyta</taxon>
        <taxon>Tracheophyta</taxon>
        <taxon>Spermatophyta</taxon>
        <taxon>Magnoliopsida</taxon>
        <taxon>eudicotyledons</taxon>
        <taxon>Gunneridae</taxon>
        <taxon>Pentapetalae</taxon>
        <taxon>rosids</taxon>
        <taxon>malvids</taxon>
        <taxon>Malvales</taxon>
        <taxon>Malvaceae</taxon>
        <taxon>Malvoideae</taxon>
        <taxon>Hibiscus</taxon>
    </lineage>
</organism>
<comment type="caution">
    <text evidence="2">The sequence shown here is derived from an EMBL/GenBank/DDBJ whole genome shotgun (WGS) entry which is preliminary data.</text>
</comment>
<name>A0A6A2ZVY5_HIBSY</name>
<dbReference type="Proteomes" id="UP000436088">
    <property type="component" value="Unassembled WGS sequence"/>
</dbReference>